<keyword evidence="3" id="KW-1185">Reference proteome</keyword>
<dbReference type="AlphaFoldDB" id="A0AB37UFF9"/>
<feature type="transmembrane region" description="Helical" evidence="1">
    <location>
        <begin position="16"/>
        <end position="36"/>
    </location>
</feature>
<feature type="transmembrane region" description="Helical" evidence="1">
    <location>
        <begin position="56"/>
        <end position="76"/>
    </location>
</feature>
<evidence type="ECO:0000313" key="3">
    <source>
        <dbReference type="Proteomes" id="UP000282574"/>
    </source>
</evidence>
<name>A0AB37UFF9_9CYAN</name>
<protein>
    <recommendedName>
        <fullName evidence="4">Peptide chain release factor 1</fullName>
    </recommendedName>
</protein>
<organism evidence="2 3">
    <name type="scientific">Chroococcidiopsis cubana SAG 39.79</name>
    <dbReference type="NCBI Taxonomy" id="388085"/>
    <lineage>
        <taxon>Bacteria</taxon>
        <taxon>Bacillati</taxon>
        <taxon>Cyanobacteriota</taxon>
        <taxon>Cyanophyceae</taxon>
        <taxon>Chroococcidiopsidales</taxon>
        <taxon>Chroococcidiopsidaceae</taxon>
        <taxon>Chroococcidiopsis</taxon>
    </lineage>
</organism>
<comment type="caution">
    <text evidence="2">The sequence shown here is derived from an EMBL/GenBank/DDBJ whole genome shotgun (WGS) entry which is preliminary data.</text>
</comment>
<dbReference type="Proteomes" id="UP000282574">
    <property type="component" value="Unassembled WGS sequence"/>
</dbReference>
<proteinExistence type="predicted"/>
<evidence type="ECO:0008006" key="4">
    <source>
        <dbReference type="Google" id="ProtNLM"/>
    </source>
</evidence>
<keyword evidence="1" id="KW-0472">Membrane</keyword>
<keyword evidence="1" id="KW-0812">Transmembrane</keyword>
<dbReference type="EMBL" id="RSCK01000045">
    <property type="protein sequence ID" value="RUT09483.1"/>
    <property type="molecule type" value="Genomic_DNA"/>
</dbReference>
<sequence>MSSPLRRLKFLPWRSLFLLSILVTLIVVVIDFFFIVGSDLSPALARIVGLMYGGSLGVIVQFAGVVGVGALAVYLLEKFFANITVNTGVLWALVLCLTLCLLVRSFLPIPERLVSIYNNEMQLIAIVIGVFWKGRPYWR</sequence>
<evidence type="ECO:0000256" key="1">
    <source>
        <dbReference type="SAM" id="Phobius"/>
    </source>
</evidence>
<keyword evidence="1" id="KW-1133">Transmembrane helix</keyword>
<reference evidence="2 3" key="1">
    <citation type="journal article" date="2019" name="Genome Biol. Evol.">
        <title>Day and night: Metabolic profiles and evolutionary relationships of six axenic non-marine cyanobacteria.</title>
        <authorList>
            <person name="Will S.E."/>
            <person name="Henke P."/>
            <person name="Boedeker C."/>
            <person name="Huang S."/>
            <person name="Brinkmann H."/>
            <person name="Rohde M."/>
            <person name="Jarek M."/>
            <person name="Friedl T."/>
            <person name="Seufert S."/>
            <person name="Schumacher M."/>
            <person name="Overmann J."/>
            <person name="Neumann-Schaal M."/>
            <person name="Petersen J."/>
        </authorList>
    </citation>
    <scope>NUCLEOTIDE SEQUENCE [LARGE SCALE GENOMIC DNA]</scope>
    <source>
        <strain evidence="2 3">SAG 39.79</strain>
    </source>
</reference>
<evidence type="ECO:0000313" key="2">
    <source>
        <dbReference type="EMBL" id="RUT09483.1"/>
    </source>
</evidence>
<feature type="transmembrane region" description="Helical" evidence="1">
    <location>
        <begin position="88"/>
        <end position="107"/>
    </location>
</feature>
<gene>
    <name evidence="2" type="ORF">DSM107010_44150</name>
</gene>
<accession>A0AB37UFF9</accession>
<dbReference type="RefSeq" id="WP_015152375.1">
    <property type="nucleotide sequence ID" value="NZ_JAVKZF010000002.1"/>
</dbReference>